<evidence type="ECO:0000256" key="3">
    <source>
        <dbReference type="ARBA" id="ARBA00022989"/>
    </source>
</evidence>
<sequence length="1133" mass="130010">MRSKRLTTEPPCITEEMLEVCLATDDMLVDYFNEFLSLPTFAQPVKFNSDVRAFEVVNYAPRCLESQPKKNLHDQKPPSPIYDVLSKEKNDGQLSKMHSASSTFSIDPNYNTMQQLNQGQVIEWIKKERLPAFLESDCYFEYRLAKLISQVEWSKTGINFIIDSDYSPWIWKQSPSSLPPEEDDSALTALTMKKFHVSLGEATVSQVKDWFTLAKQSGSVKTTDLSMRPVSSSKIQDTQHLPGQLKKDESLPEKDPLLTLDSKEDVIKQDPEQVSLSSRPESVGPDSRASWCISHRTYDTGNRHEFERFRKFIKGTLGERYWWLWMDIERLKALKNATRQQRQLSKMKKLYLLSSGDYFLSSEVLLRLKLLHGDQWNIMHLRQIQPEVVKPLLLYWGPRFCVTHSTAIDAASAKLKFWHMCQERPRVDIDPFPQIVSLLPLTQKSDIPPSPLQRSSGLPSTLTGSLQRDAISSSRMWPMSVSTDTIHSLVLDGTKASKYQDHRKYTYAELLHGKSAAGSVVFRGSGIESMLQSLYLENRAGYYFTQFCEKSGNKLWKNCVYFWFDLQAYHQLFYQETLQYFQICNQAQFLYATYIAPSANMDIGLHQNKKDGIYHKIHPAFEDLFDPAEEHILTILLEPWMKMVEADKCTYRKVELVEETQQLDSVYFRELQALHQVSSSKKDESTVADTGALEEDQHLHQAPKELAGPNLSDLIHDKEKLEQFRAFLNKRSASMDLMCWLDIEEFRKTLHKDKEKSDEKCKDIKTKYLNNKYFFGPDSPATREQHEKLMHSGGGTRQSLHDQLSAATLLEVQQCVQERLEKQWLPLFLADEHHEVKGQAKHEDNKSVSSSSEIIAFRKALSDPVTANLFQRFVALKGDLLANGVLFWQEVQKYKDLCHSHCGDAIVQKKITAIIDCFINSAIPPALQIDILPEQAKKIVERRRELGPYIFREAQMSIFALLFKFWPEFCKFQSNMDSDKILVGLEKQKEKEKRKKEGITAKFRDMDVMQDRVKCFAQVQVDDISRSSLSHQCCHPVIGGHQICQARFALGGNPVTMPAALLPKPQMRGLLAKRMRFHLLGAFLVSAGASALFKFGVAEPRKRAYAEFYKHYDPAKDFEAMKAAGVLESAPPK</sequence>
<name>A0A8K1G7J0_9PASS</name>
<dbReference type="GO" id="GO:0001965">
    <property type="term" value="F:G-protein alpha-subunit binding"/>
    <property type="evidence" value="ECO:0007669"/>
    <property type="project" value="InterPro"/>
</dbReference>
<dbReference type="InterPro" id="IPR036305">
    <property type="entry name" value="RGS_sf"/>
</dbReference>
<evidence type="ECO:0000259" key="8">
    <source>
        <dbReference type="PROSITE" id="PS50132"/>
    </source>
</evidence>
<feature type="domain" description="RGS" evidence="8">
    <location>
        <begin position="856"/>
        <end position="962"/>
    </location>
</feature>
<comment type="caution">
    <text evidence="9">The sequence shown here is derived from an EMBL/GenBank/DDBJ whole genome shotgun (WGS) entry which is preliminary data.</text>
</comment>
<comment type="function">
    <text evidence="6">Component of the cytochrome c oxidase, the last enzyme in the mitochondrial electron transport chain which drives oxidative phosphorylation. The respiratory chain contains 3 multisubunit complexes succinate dehydrogenase (complex II, CII), ubiquinol-cytochrome c oxidoreductase (cytochrome b-c1 complex, complex III, CIII) and cytochrome c oxidase (complex IV, CIV), that cooperate to transfer electrons derived from NADH and succinate to molecular oxygen, creating an electrochemical gradient over the inner membrane that drives transmembrane transport and the ATP synthase. Cytochrome c oxidase is the component of the respiratory chain that catalyzes the reduction of oxygen to water. Electrons originating from reduced cytochrome c in the intermembrane space (IMS) are transferred via the dinuclear copper A center (CU(A)) of subunit 2 and heme A of subunit 1 to the active site in subunit 1, a binuclear center (BNC) formed by heme A3 and copper B (CU(B)). The BNC reduces molecular oxygen to 2 water molecules using 4 electrons from cytochrome c in the IMS and 4 protons from the mitochondrial matrix.</text>
</comment>
<evidence type="ECO:0000256" key="4">
    <source>
        <dbReference type="ARBA" id="ARBA00023128"/>
    </source>
</evidence>
<keyword evidence="4 6" id="KW-0496">Mitochondrion</keyword>
<dbReference type="Proteomes" id="UP000796761">
    <property type="component" value="Unassembled WGS sequence"/>
</dbReference>
<comment type="pathway">
    <text evidence="6">Energy metabolism; oxidative phosphorylation.</text>
</comment>
<comment type="similarity">
    <text evidence="6">Belongs to the cytochrome c oxidase subunit 6c family.</text>
</comment>
<dbReference type="PANTHER" id="PTHR46583">
    <property type="entry name" value="REGULATOR OF G-PROTEIN SIGNALING 22"/>
    <property type="match status" value="1"/>
</dbReference>
<feature type="transmembrane region" description="Helical" evidence="6">
    <location>
        <begin position="1075"/>
        <end position="1093"/>
    </location>
</feature>
<keyword evidence="10" id="KW-1185">Reference proteome</keyword>
<dbReference type="EMBL" id="SWJQ01000540">
    <property type="protein sequence ID" value="TRZ13123.1"/>
    <property type="molecule type" value="Genomic_DNA"/>
</dbReference>
<dbReference type="PROSITE" id="PS50132">
    <property type="entry name" value="RGS"/>
    <property type="match status" value="3"/>
</dbReference>
<dbReference type="GO" id="GO:0045277">
    <property type="term" value="C:respiratory chain complex IV"/>
    <property type="evidence" value="ECO:0007669"/>
    <property type="project" value="UniProtKB-UniRule"/>
</dbReference>
<keyword evidence="1 6" id="KW-0812">Transmembrane</keyword>
<dbReference type="InterPro" id="IPR042651">
    <property type="entry name" value="Rgs22"/>
</dbReference>
<dbReference type="SUPFAM" id="SSF81415">
    <property type="entry name" value="Mitochondrial cytochrome c oxidase subunit VIc"/>
    <property type="match status" value="1"/>
</dbReference>
<accession>A0A8K1G7J0</accession>
<feature type="domain" description="RGS" evidence="8">
    <location>
        <begin position="710"/>
        <end position="769"/>
    </location>
</feature>
<feature type="region of interest" description="Disordered" evidence="7">
    <location>
        <begin position="224"/>
        <end position="253"/>
    </location>
</feature>
<reference evidence="9" key="1">
    <citation type="submission" date="2019-04" db="EMBL/GenBank/DDBJ databases">
        <title>Genome assembly of Zosterops borbonicus 15179.</title>
        <authorList>
            <person name="Leroy T."/>
            <person name="Anselmetti Y."/>
            <person name="Tilak M.-K."/>
            <person name="Nabholz B."/>
        </authorList>
    </citation>
    <scope>NUCLEOTIDE SEQUENCE</scope>
    <source>
        <strain evidence="9">HGM_15179</strain>
        <tissue evidence="9">Muscle</tissue>
    </source>
</reference>
<dbReference type="PANTHER" id="PTHR46583:SF1">
    <property type="entry name" value="REGULATOR OF G-PROTEIN SIGNALING 22"/>
    <property type="match status" value="1"/>
</dbReference>
<keyword evidence="3 6" id="KW-1133">Transmembrane helix</keyword>
<dbReference type="SUPFAM" id="SSF48097">
    <property type="entry name" value="Regulator of G-protein signaling, RGS"/>
    <property type="match status" value="4"/>
</dbReference>
<comment type="subunit">
    <text evidence="6">Component of the cytochrome c oxidase (complex IV, CIV), a multisubunit enzyme composed of 14 subunits. The complex is composed of a catalytic core of 3 subunits MT-CO1, MT-CO2 and MT-CO3, encoded in the mitochondrial DNA, and 11 supernumerary subunits COX4I, COX5A, COX5B, COX6A, COX6B, COX6C, COX7A, COX7B, COX7C, COX8 and NDUFA4, which are encoded in the nuclear genome. The complex exists as a monomer or a dimer and forms supercomplexes (SCs) in the inner mitochondrial membrane with NADH-ubiquinone oxidoreductase (complex I, CI) and ubiquinol-cytochrome c oxidoreductase (cytochrome b-c1 complex, complex III, CIII), resulting in different assemblies (supercomplex SCI(1)III(2)IV(1) and megacomplex MCI(2)III(2)IV(2)).</text>
</comment>
<evidence type="ECO:0000256" key="7">
    <source>
        <dbReference type="SAM" id="MobiDB-lite"/>
    </source>
</evidence>
<protein>
    <recommendedName>
        <fullName evidence="6">Cytochrome c oxidase subunit 6C</fullName>
    </recommendedName>
    <alternativeName>
        <fullName evidence="6">Cytochrome c oxidase polypeptide VIc</fullName>
    </alternativeName>
</protein>
<dbReference type="InterPro" id="IPR048075">
    <property type="entry name" value="RGS22_RGS_second"/>
</dbReference>
<gene>
    <name evidence="9" type="ORF">HGM15179_013987</name>
</gene>
<feature type="compositionally biased region" description="Polar residues" evidence="7">
    <location>
        <begin position="224"/>
        <end position="241"/>
    </location>
</feature>
<dbReference type="Gene3D" id="4.10.93.10">
    <property type="entry name" value="Mitochondrial cytochrome c oxidase subunit VIc/VIIs"/>
    <property type="match status" value="1"/>
</dbReference>
<evidence type="ECO:0000256" key="5">
    <source>
        <dbReference type="ARBA" id="ARBA00023136"/>
    </source>
</evidence>
<organism evidence="9 10">
    <name type="scientific">Zosterops borbonicus</name>
    <dbReference type="NCBI Taxonomy" id="364589"/>
    <lineage>
        <taxon>Eukaryota</taxon>
        <taxon>Metazoa</taxon>
        <taxon>Chordata</taxon>
        <taxon>Craniata</taxon>
        <taxon>Vertebrata</taxon>
        <taxon>Euteleostomi</taxon>
        <taxon>Archelosauria</taxon>
        <taxon>Archosauria</taxon>
        <taxon>Dinosauria</taxon>
        <taxon>Saurischia</taxon>
        <taxon>Theropoda</taxon>
        <taxon>Coelurosauria</taxon>
        <taxon>Aves</taxon>
        <taxon>Neognathae</taxon>
        <taxon>Neoaves</taxon>
        <taxon>Telluraves</taxon>
        <taxon>Australaves</taxon>
        <taxon>Passeriformes</taxon>
        <taxon>Sylvioidea</taxon>
        <taxon>Zosteropidae</taxon>
        <taxon>Zosterops</taxon>
    </lineage>
</organism>
<evidence type="ECO:0000256" key="2">
    <source>
        <dbReference type="ARBA" id="ARBA00022792"/>
    </source>
</evidence>
<feature type="domain" description="RGS" evidence="8">
    <location>
        <begin position="530"/>
        <end position="636"/>
    </location>
</feature>
<proteinExistence type="inferred from homology"/>
<dbReference type="CDD" id="cd08725">
    <property type="entry name" value="RGS_RGS22_4"/>
    <property type="match status" value="1"/>
</dbReference>
<evidence type="ECO:0000313" key="9">
    <source>
        <dbReference type="EMBL" id="TRZ13123.1"/>
    </source>
</evidence>
<dbReference type="AlphaFoldDB" id="A0A8K1G7J0"/>
<dbReference type="Pfam" id="PF02937">
    <property type="entry name" value="COX6C"/>
    <property type="match status" value="1"/>
</dbReference>
<dbReference type="InterPro" id="IPR037169">
    <property type="entry name" value="Cytochrome_c_oxidase_VIc_sf"/>
</dbReference>
<dbReference type="Pfam" id="PF00615">
    <property type="entry name" value="RGS"/>
    <property type="match status" value="3"/>
</dbReference>
<dbReference type="SMART" id="SM00315">
    <property type="entry name" value="RGS"/>
    <property type="match status" value="1"/>
</dbReference>
<dbReference type="OrthoDB" id="10013157at2759"/>
<keyword evidence="5 6" id="KW-0472">Membrane</keyword>
<keyword evidence="2 6" id="KW-0999">Mitochondrion inner membrane</keyword>
<dbReference type="InterPro" id="IPR048074">
    <property type="entry name" value="RGS22_RGS_fourth"/>
</dbReference>
<dbReference type="CDD" id="cd22901">
    <property type="entry name" value="CcO_VIc"/>
    <property type="match status" value="1"/>
</dbReference>
<evidence type="ECO:0000313" key="10">
    <source>
        <dbReference type="Proteomes" id="UP000796761"/>
    </source>
</evidence>
<dbReference type="CDD" id="cd08727">
    <property type="entry name" value="RGS_RGS22_2"/>
    <property type="match status" value="1"/>
</dbReference>
<dbReference type="GO" id="GO:0009966">
    <property type="term" value="P:regulation of signal transduction"/>
    <property type="evidence" value="ECO:0007669"/>
    <property type="project" value="InterPro"/>
</dbReference>
<comment type="subcellular location">
    <subcellularLocation>
        <location evidence="6">Mitochondrion inner membrane</location>
        <topology evidence="6">Single-pass membrane protein</topology>
    </subcellularLocation>
</comment>
<evidence type="ECO:0000256" key="6">
    <source>
        <dbReference type="RuleBase" id="RU368096"/>
    </source>
</evidence>
<dbReference type="GO" id="GO:0006123">
    <property type="term" value="P:mitochondrial electron transport, cytochrome c to oxygen"/>
    <property type="evidence" value="ECO:0007669"/>
    <property type="project" value="UniProtKB-UniRule"/>
</dbReference>
<dbReference type="UniPathway" id="UPA00705"/>
<evidence type="ECO:0000256" key="1">
    <source>
        <dbReference type="ARBA" id="ARBA00022692"/>
    </source>
</evidence>
<dbReference type="GO" id="GO:0005743">
    <property type="term" value="C:mitochondrial inner membrane"/>
    <property type="evidence" value="ECO:0007669"/>
    <property type="project" value="UniProtKB-SubCell"/>
</dbReference>
<dbReference type="InterPro" id="IPR016137">
    <property type="entry name" value="RGS"/>
</dbReference>
<dbReference type="InterPro" id="IPR034884">
    <property type="entry name" value="Cytochrome_c_oxidase_VIc/VIIs"/>
</dbReference>
<dbReference type="Gene3D" id="1.10.167.10">
    <property type="entry name" value="Regulator of G-protein Signalling 4, domain 2"/>
    <property type="match status" value="3"/>
</dbReference>
<dbReference type="InterPro" id="IPR044926">
    <property type="entry name" value="RGS_subdomain_2"/>
</dbReference>
<dbReference type="GO" id="GO:0005634">
    <property type="term" value="C:nucleus"/>
    <property type="evidence" value="ECO:0007669"/>
    <property type="project" value="TreeGrafter"/>
</dbReference>